<dbReference type="RefSeq" id="WP_129563572.1">
    <property type="nucleotide sequence ID" value="NZ_CADIKL010000011.1"/>
</dbReference>
<dbReference type="EMBL" id="CADIKL010000011">
    <property type="protein sequence ID" value="CAB3788195.1"/>
    <property type="molecule type" value="Genomic_DNA"/>
</dbReference>
<dbReference type="AlphaFoldDB" id="A0A6J5FZ35"/>
<protein>
    <submittedName>
        <fullName evidence="2">Uncharacterized protein</fullName>
    </submittedName>
</protein>
<reference evidence="2 3" key="1">
    <citation type="submission" date="2020-04" db="EMBL/GenBank/DDBJ databases">
        <authorList>
            <person name="De Canck E."/>
        </authorList>
    </citation>
    <scope>NUCLEOTIDE SEQUENCE [LARGE SCALE GENOMIC DNA]</scope>
    <source>
        <strain evidence="2 3">LMG 28688</strain>
    </source>
</reference>
<evidence type="ECO:0000256" key="1">
    <source>
        <dbReference type="SAM" id="MobiDB-lite"/>
    </source>
</evidence>
<proteinExistence type="predicted"/>
<gene>
    <name evidence="2" type="ORF">LMG28688_02639</name>
</gene>
<organism evidence="2 3">
    <name type="scientific">Paraburkholderia caffeinitolerans</name>
    <dbReference type="NCBI Taxonomy" id="1723730"/>
    <lineage>
        <taxon>Bacteria</taxon>
        <taxon>Pseudomonadati</taxon>
        <taxon>Pseudomonadota</taxon>
        <taxon>Betaproteobacteria</taxon>
        <taxon>Burkholderiales</taxon>
        <taxon>Burkholderiaceae</taxon>
        <taxon>Paraburkholderia</taxon>
    </lineage>
</organism>
<name>A0A6J5FZ35_9BURK</name>
<evidence type="ECO:0000313" key="3">
    <source>
        <dbReference type="Proteomes" id="UP000494119"/>
    </source>
</evidence>
<evidence type="ECO:0000313" key="2">
    <source>
        <dbReference type="EMBL" id="CAB3788195.1"/>
    </source>
</evidence>
<feature type="compositionally biased region" description="Polar residues" evidence="1">
    <location>
        <begin position="100"/>
        <end position="110"/>
    </location>
</feature>
<dbReference type="Proteomes" id="UP000494119">
    <property type="component" value="Unassembled WGS sequence"/>
</dbReference>
<keyword evidence="3" id="KW-1185">Reference proteome</keyword>
<accession>A0A6J5FZ35</accession>
<feature type="region of interest" description="Disordered" evidence="1">
    <location>
        <begin position="91"/>
        <end position="110"/>
    </location>
</feature>
<sequence length="110" mass="12154">MSNKIHGAQDPSRPHPGTITARFAWNNSVEYWEASKLPESFTFRCYDKDGNPTSRHQAAWCVPVVEVVTVSMDDNGNPVAPKEAASISNSVYGPDHTFLEHTSSAPKQPR</sequence>